<sequence>MTAKRTLAKLRLATASERRVKNKIARANEVQSFLQDHWLIQGLVRIPIQLDAFCYTWEDFDSGTVPNTTTGVYKAIVQRLWKKDALRLEKKSGGYIGSARPTEIKCSIKFEKALLECFAFSGLYNDILDFRWRIETR</sequence>
<keyword evidence="2" id="KW-1185">Reference proteome</keyword>
<reference evidence="1" key="1">
    <citation type="submission" date="2020-04" db="EMBL/GenBank/DDBJ databases">
        <authorList>
            <person name="Broberg M."/>
        </authorList>
    </citation>
    <scope>NUCLEOTIDE SEQUENCE</scope>
</reference>
<protein>
    <submittedName>
        <fullName evidence="1">Uncharacterized protein</fullName>
    </submittedName>
</protein>
<evidence type="ECO:0000313" key="2">
    <source>
        <dbReference type="Proteomes" id="UP000836387"/>
    </source>
</evidence>
<proteinExistence type="predicted"/>
<reference evidence="1" key="2">
    <citation type="submission" date="2021-10" db="EMBL/GenBank/DDBJ databases">
        <authorList>
            <person name="Piombo E."/>
        </authorList>
    </citation>
    <scope>NUCLEOTIDE SEQUENCE</scope>
</reference>
<dbReference type="EMBL" id="CADEHS020000038">
    <property type="protein sequence ID" value="CAG9948767.1"/>
    <property type="molecule type" value="Genomic_DNA"/>
</dbReference>
<comment type="caution">
    <text evidence="1">The sequence shown here is derived from an EMBL/GenBank/DDBJ whole genome shotgun (WGS) entry which is preliminary data.</text>
</comment>
<name>A0ACA9U7I2_BIOOC</name>
<accession>A0ACA9U7I2</accession>
<dbReference type="Proteomes" id="UP000836387">
    <property type="component" value="Unassembled WGS sequence"/>
</dbReference>
<organism evidence="1 2">
    <name type="scientific">Clonostachys rosea f. rosea IK726</name>
    <dbReference type="NCBI Taxonomy" id="1349383"/>
    <lineage>
        <taxon>Eukaryota</taxon>
        <taxon>Fungi</taxon>
        <taxon>Dikarya</taxon>
        <taxon>Ascomycota</taxon>
        <taxon>Pezizomycotina</taxon>
        <taxon>Sordariomycetes</taxon>
        <taxon>Hypocreomycetidae</taxon>
        <taxon>Hypocreales</taxon>
        <taxon>Bionectriaceae</taxon>
        <taxon>Clonostachys</taxon>
    </lineage>
</organism>
<evidence type="ECO:0000313" key="1">
    <source>
        <dbReference type="EMBL" id="CAG9948767.1"/>
    </source>
</evidence>
<gene>
    <name evidence="1" type="ORF">CRV2_00018059</name>
</gene>